<dbReference type="AlphaFoldDB" id="A0A5Q4BJH8"/>
<evidence type="ECO:0000313" key="2">
    <source>
        <dbReference type="Proteomes" id="UP000326340"/>
    </source>
</evidence>
<comment type="caution">
    <text evidence="1">The sequence shown here is derived from an EMBL/GenBank/DDBJ whole genome shotgun (WGS) entry which is preliminary data.</text>
</comment>
<proteinExistence type="predicted"/>
<gene>
    <name evidence="1" type="ORF">CSHISOI_08519</name>
</gene>
<evidence type="ECO:0000313" key="1">
    <source>
        <dbReference type="EMBL" id="TQN66906.1"/>
    </source>
</evidence>
<dbReference type="OrthoDB" id="5291209at2759"/>
<keyword evidence="2" id="KW-1185">Reference proteome</keyword>
<sequence>MEINWDLIFKRGLLFPRLCRGPQQSYQALEASRHQQQQQQQQQQPGMYLSNTFTLAAVAQLAAAAAAAAAASCPASGPPTYPKATPENTAFIPFVNKFPLIDSTPSLEFSVSTRWSAPVSVPSAGMDTGSTGVMIGAGLLGFSDTNAPFDKSRPGNEYLSSSGRLWQGYWIDANLTFRTGADERGYRQDVVTAVPVMIVTEASVCRAWKTQGSCTEAQKSNITMWPSNIHYVGVGFGRGSSEQPDALPDKVPLIHVTQIGGQPVGGGGGGGDMHQGYIITRDGVEVGLTSENAGGFCKTKLELRVGSTPTDWQMAKMAIRINDSPWDHGHALFDTGIPQAYVAVDDDVSSRANTTTSKFIKTHPKVLARRSKVVVAVPDEKNPIATYSVAAQGAGRPDPATMQPSGFVVEAAPSADRGPYINTGRMFYNGFDAMFDAECGWFGLSEISEEGGSRKRATTCPA</sequence>
<dbReference type="EMBL" id="PUHP01001054">
    <property type="protein sequence ID" value="TQN66906.1"/>
    <property type="molecule type" value="Genomic_DNA"/>
</dbReference>
<name>A0A5Q4BJH8_9PEZI</name>
<reference evidence="1 2" key="1">
    <citation type="journal article" date="2019" name="Sci. Rep.">
        <title>Colletotrichum shisoi sp. nov., an anthracnose pathogen of Perilla frutescens in Japan: molecular phylogenetic, morphological and genomic evidence.</title>
        <authorList>
            <person name="Gan P."/>
            <person name="Tsushima A."/>
            <person name="Hiroyama R."/>
            <person name="Narusaka M."/>
            <person name="Takano Y."/>
            <person name="Narusaka Y."/>
            <person name="Kawaradani M."/>
            <person name="Damm U."/>
            <person name="Shirasu K."/>
        </authorList>
    </citation>
    <scope>NUCLEOTIDE SEQUENCE [LARGE SCALE GENOMIC DNA]</scope>
    <source>
        <strain evidence="1 2">PG-2018a</strain>
    </source>
</reference>
<protein>
    <submittedName>
        <fullName evidence="1">Uncharacterized protein</fullName>
    </submittedName>
</protein>
<organism evidence="1 2">
    <name type="scientific">Colletotrichum shisoi</name>
    <dbReference type="NCBI Taxonomy" id="2078593"/>
    <lineage>
        <taxon>Eukaryota</taxon>
        <taxon>Fungi</taxon>
        <taxon>Dikarya</taxon>
        <taxon>Ascomycota</taxon>
        <taxon>Pezizomycotina</taxon>
        <taxon>Sordariomycetes</taxon>
        <taxon>Hypocreomycetidae</taxon>
        <taxon>Glomerellales</taxon>
        <taxon>Glomerellaceae</taxon>
        <taxon>Colletotrichum</taxon>
        <taxon>Colletotrichum destructivum species complex</taxon>
    </lineage>
</organism>
<dbReference type="Proteomes" id="UP000326340">
    <property type="component" value="Unassembled WGS sequence"/>
</dbReference>
<accession>A0A5Q4BJH8</accession>